<keyword evidence="2" id="KW-0812">Transmembrane</keyword>
<reference evidence="4" key="1">
    <citation type="submission" date="2011-12" db="EMBL/GenBank/DDBJ databases">
        <title>The complete genome of chromosome of Sulfobacillus acidophilus DSM 10332.</title>
        <authorList>
            <person name="Lucas S."/>
            <person name="Han J."/>
            <person name="Lapidus A."/>
            <person name="Bruce D."/>
            <person name="Goodwin L."/>
            <person name="Pitluck S."/>
            <person name="Peters L."/>
            <person name="Kyrpides N."/>
            <person name="Mavromatis K."/>
            <person name="Ivanova N."/>
            <person name="Mikhailova N."/>
            <person name="Chertkov O."/>
            <person name="Saunders E."/>
            <person name="Detter J.C."/>
            <person name="Tapia R."/>
            <person name="Han C."/>
            <person name="Land M."/>
            <person name="Hauser L."/>
            <person name="Markowitz V."/>
            <person name="Cheng J.-F."/>
            <person name="Hugenholtz P."/>
            <person name="Woyke T."/>
            <person name="Wu D."/>
            <person name="Pukall R."/>
            <person name="Gehrich-Schroeter G."/>
            <person name="Schneider S."/>
            <person name="Klenk H.-P."/>
            <person name="Eisen J.A."/>
        </authorList>
    </citation>
    <scope>NUCLEOTIDE SEQUENCE [LARGE SCALE GENOMIC DNA]</scope>
    <source>
        <strain evidence="4">ATCC 700253 / DSM 10332 / NAL</strain>
    </source>
</reference>
<evidence type="ECO:0000256" key="2">
    <source>
        <dbReference type="SAM" id="Phobius"/>
    </source>
</evidence>
<keyword evidence="2" id="KW-0472">Membrane</keyword>
<organism evidence="3 4">
    <name type="scientific">Sulfobacillus acidophilus (strain ATCC 700253 / DSM 10332 / NAL)</name>
    <dbReference type="NCBI Taxonomy" id="679936"/>
    <lineage>
        <taxon>Bacteria</taxon>
        <taxon>Bacillati</taxon>
        <taxon>Bacillota</taxon>
        <taxon>Clostridia</taxon>
        <taxon>Eubacteriales</taxon>
        <taxon>Clostridiales Family XVII. Incertae Sedis</taxon>
        <taxon>Sulfobacillus</taxon>
    </lineage>
</organism>
<keyword evidence="2" id="KW-1133">Transmembrane helix</keyword>
<dbReference type="AlphaFoldDB" id="G8TST0"/>
<keyword evidence="4" id="KW-1185">Reference proteome</keyword>
<dbReference type="STRING" id="679936.Sulac_0955"/>
<sequence>MTMSTSLTGGEIIIVVTGLVVVALVIAASILARWDEPAVRRIRVPHRHGRVIPLPPWWVRRWWHYQMHRLEKPKPSATKSGPDSRRPVRRPS</sequence>
<evidence type="ECO:0000256" key="1">
    <source>
        <dbReference type="SAM" id="MobiDB-lite"/>
    </source>
</evidence>
<feature type="transmembrane region" description="Helical" evidence="2">
    <location>
        <begin position="12"/>
        <end position="34"/>
    </location>
</feature>
<protein>
    <submittedName>
        <fullName evidence="3">Uncharacterized protein</fullName>
    </submittedName>
</protein>
<dbReference type="HOGENOM" id="CLU_2412062_0_0_9"/>
<gene>
    <name evidence="3" type="ordered locus">Sulac_0955</name>
</gene>
<dbReference type="KEGG" id="sap:Sulac_0955"/>
<feature type="region of interest" description="Disordered" evidence="1">
    <location>
        <begin position="73"/>
        <end position="92"/>
    </location>
</feature>
<proteinExistence type="predicted"/>
<reference evidence="3 4" key="2">
    <citation type="journal article" date="2012" name="Stand. Genomic Sci.">
        <title>Complete genome sequence of the moderately thermophilic mineral-sulfide-oxidizing firmicute Sulfobacillus acidophilus type strain (NAL(T)).</title>
        <authorList>
            <person name="Anderson I."/>
            <person name="Chertkov O."/>
            <person name="Chen A."/>
            <person name="Saunders E."/>
            <person name="Lapidus A."/>
            <person name="Nolan M."/>
            <person name="Lucas S."/>
            <person name="Hammon N."/>
            <person name="Deshpande S."/>
            <person name="Cheng J.F."/>
            <person name="Han C."/>
            <person name="Tapia R."/>
            <person name="Goodwin L.A."/>
            <person name="Pitluck S."/>
            <person name="Liolios K."/>
            <person name="Pagani I."/>
            <person name="Ivanova N."/>
            <person name="Mikhailova N."/>
            <person name="Pati A."/>
            <person name="Palaniappan K."/>
            <person name="Land M."/>
            <person name="Pan C."/>
            <person name="Rohde M."/>
            <person name="Pukall R."/>
            <person name="Goker M."/>
            <person name="Detter J.C."/>
            <person name="Woyke T."/>
            <person name="Bristow J."/>
            <person name="Eisen J.A."/>
            <person name="Markowitz V."/>
            <person name="Hugenholtz P."/>
            <person name="Kyrpides N.C."/>
            <person name="Klenk H.P."/>
            <person name="Mavromatis K."/>
        </authorList>
    </citation>
    <scope>NUCLEOTIDE SEQUENCE [LARGE SCALE GENOMIC DNA]</scope>
    <source>
        <strain evidence="4">ATCC 700253 / DSM 10332 / NAL</strain>
    </source>
</reference>
<evidence type="ECO:0000313" key="4">
    <source>
        <dbReference type="Proteomes" id="UP000005439"/>
    </source>
</evidence>
<evidence type="ECO:0000313" key="3">
    <source>
        <dbReference type="EMBL" id="AEW04457.1"/>
    </source>
</evidence>
<dbReference type="PATRIC" id="fig|679936.5.peg.1011"/>
<accession>G8TST0</accession>
<dbReference type="EMBL" id="CP003179">
    <property type="protein sequence ID" value="AEW04457.1"/>
    <property type="molecule type" value="Genomic_DNA"/>
</dbReference>
<dbReference type="Proteomes" id="UP000005439">
    <property type="component" value="Chromosome"/>
</dbReference>
<name>G8TST0_SULAD</name>